<keyword evidence="1" id="KW-1133">Transmembrane helix</keyword>
<keyword evidence="3" id="KW-1185">Reference proteome</keyword>
<reference evidence="2 3" key="1">
    <citation type="journal article" date="2012" name="Science">
        <title>The Paleozoic origin of enzymatic lignin decomposition reconstructed from 31 fungal genomes.</title>
        <authorList>
            <person name="Floudas D."/>
            <person name="Binder M."/>
            <person name="Riley R."/>
            <person name="Barry K."/>
            <person name="Blanchette R.A."/>
            <person name="Henrissat B."/>
            <person name="Martinez A.T."/>
            <person name="Otillar R."/>
            <person name="Spatafora J.W."/>
            <person name="Yadav J.S."/>
            <person name="Aerts A."/>
            <person name="Benoit I."/>
            <person name="Boyd A."/>
            <person name="Carlson A."/>
            <person name="Copeland A."/>
            <person name="Coutinho P.M."/>
            <person name="de Vries R.P."/>
            <person name="Ferreira P."/>
            <person name="Findley K."/>
            <person name="Foster B."/>
            <person name="Gaskell J."/>
            <person name="Glotzer D."/>
            <person name="Gorecki P."/>
            <person name="Heitman J."/>
            <person name="Hesse C."/>
            <person name="Hori C."/>
            <person name="Igarashi K."/>
            <person name="Jurgens J.A."/>
            <person name="Kallen N."/>
            <person name="Kersten P."/>
            <person name="Kohler A."/>
            <person name="Kuees U."/>
            <person name="Kumar T.K.A."/>
            <person name="Kuo A."/>
            <person name="LaButti K."/>
            <person name="Larrondo L.F."/>
            <person name="Lindquist E."/>
            <person name="Ling A."/>
            <person name="Lombard V."/>
            <person name="Lucas S."/>
            <person name="Lundell T."/>
            <person name="Martin R."/>
            <person name="McLaughlin D.J."/>
            <person name="Morgenstern I."/>
            <person name="Morin E."/>
            <person name="Murat C."/>
            <person name="Nagy L.G."/>
            <person name="Nolan M."/>
            <person name="Ohm R.A."/>
            <person name="Patyshakuliyeva A."/>
            <person name="Rokas A."/>
            <person name="Ruiz-Duenas F.J."/>
            <person name="Sabat G."/>
            <person name="Salamov A."/>
            <person name="Samejima M."/>
            <person name="Schmutz J."/>
            <person name="Slot J.C."/>
            <person name="St John F."/>
            <person name="Stenlid J."/>
            <person name="Sun H."/>
            <person name="Sun S."/>
            <person name="Syed K."/>
            <person name="Tsang A."/>
            <person name="Wiebenga A."/>
            <person name="Young D."/>
            <person name="Pisabarro A."/>
            <person name="Eastwood D.C."/>
            <person name="Martin F."/>
            <person name="Cullen D."/>
            <person name="Grigoriev I.V."/>
            <person name="Hibbett D.S."/>
        </authorList>
    </citation>
    <scope>NUCLEOTIDE SEQUENCE [LARGE SCALE GENOMIC DNA]</scope>
    <source>
        <strain evidence="2 3">DJM-731 SS1</strain>
    </source>
</reference>
<dbReference type="GeneID" id="63688111"/>
<proteinExistence type="predicted"/>
<dbReference type="Proteomes" id="UP000030653">
    <property type="component" value="Unassembled WGS sequence"/>
</dbReference>
<evidence type="ECO:0000256" key="1">
    <source>
        <dbReference type="SAM" id="Phobius"/>
    </source>
</evidence>
<protein>
    <submittedName>
        <fullName evidence="2">Uncharacterized protein</fullName>
    </submittedName>
</protein>
<organism evidence="2 3">
    <name type="scientific">Dacryopinax primogenitus (strain DJM 731)</name>
    <name type="common">Brown rot fungus</name>
    <dbReference type="NCBI Taxonomy" id="1858805"/>
    <lineage>
        <taxon>Eukaryota</taxon>
        <taxon>Fungi</taxon>
        <taxon>Dikarya</taxon>
        <taxon>Basidiomycota</taxon>
        <taxon>Agaricomycotina</taxon>
        <taxon>Dacrymycetes</taxon>
        <taxon>Dacrymycetales</taxon>
        <taxon>Dacrymycetaceae</taxon>
        <taxon>Dacryopinax</taxon>
    </lineage>
</organism>
<dbReference type="HOGENOM" id="CLU_2542531_0_0_1"/>
<keyword evidence="1" id="KW-0472">Membrane</keyword>
<dbReference type="AlphaFoldDB" id="M5G9Q2"/>
<dbReference type="RefSeq" id="XP_040627450.1">
    <property type="nucleotide sequence ID" value="XM_040773049.1"/>
</dbReference>
<gene>
    <name evidence="2" type="ORF">DACRYDRAFT_23009</name>
</gene>
<dbReference type="EMBL" id="JH795866">
    <property type="protein sequence ID" value="EJU00553.1"/>
    <property type="molecule type" value="Genomic_DNA"/>
</dbReference>
<sequence>MEGRRRFRWWAWIRFCSAVVVLLLAIWLGLEGAQRVGWEIQLDDVREYASMGWAVVYQCGTSGVDLLVQGARGGMEMLKQVAP</sequence>
<accession>M5G9Q2</accession>
<name>M5G9Q2_DACPD</name>
<keyword evidence="1" id="KW-0812">Transmembrane</keyword>
<feature type="transmembrane region" description="Helical" evidence="1">
    <location>
        <begin position="12"/>
        <end position="30"/>
    </location>
</feature>
<evidence type="ECO:0000313" key="2">
    <source>
        <dbReference type="EMBL" id="EJU00553.1"/>
    </source>
</evidence>
<evidence type="ECO:0000313" key="3">
    <source>
        <dbReference type="Proteomes" id="UP000030653"/>
    </source>
</evidence>